<evidence type="ECO:0000256" key="3">
    <source>
        <dbReference type="ARBA" id="ARBA00022801"/>
    </source>
</evidence>
<dbReference type="EMBL" id="CP001778">
    <property type="protein sequence ID" value="ADD42744.1"/>
    <property type="molecule type" value="Genomic_DNA"/>
</dbReference>
<dbReference type="eggNOG" id="COG3525">
    <property type="taxonomic scope" value="Bacteria"/>
</dbReference>
<dbReference type="KEGG" id="sna:Snas_3073"/>
<dbReference type="GO" id="GO:0005975">
    <property type="term" value="P:carbohydrate metabolic process"/>
    <property type="evidence" value="ECO:0007669"/>
    <property type="project" value="InterPro"/>
</dbReference>
<dbReference type="InterPro" id="IPR025705">
    <property type="entry name" value="Beta_hexosaminidase_sua/sub"/>
</dbReference>
<evidence type="ECO:0000256" key="4">
    <source>
        <dbReference type="ARBA" id="ARBA00023295"/>
    </source>
</evidence>
<evidence type="ECO:0000256" key="1">
    <source>
        <dbReference type="ARBA" id="ARBA00006285"/>
    </source>
</evidence>
<dbReference type="Pfam" id="PF02838">
    <property type="entry name" value="Glyco_hydro_20b"/>
    <property type="match status" value="1"/>
</dbReference>
<dbReference type="OrthoDB" id="9763537at2"/>
<dbReference type="PANTHER" id="PTHR22600:SF26">
    <property type="entry name" value="BETA-N-ACETYLHEXOSAMINIDASE"/>
    <property type="match status" value="1"/>
</dbReference>
<dbReference type="STRING" id="446470.Snas_3073"/>
<dbReference type="InterPro" id="IPR015883">
    <property type="entry name" value="Glyco_hydro_20_cat"/>
</dbReference>
<dbReference type="SUPFAM" id="SSF55545">
    <property type="entry name" value="beta-N-acetylhexosaminidase-like domain"/>
    <property type="match status" value="1"/>
</dbReference>
<dbReference type="AlphaFoldDB" id="D3QAG1"/>
<dbReference type="Gene3D" id="3.20.20.80">
    <property type="entry name" value="Glycosidases"/>
    <property type="match status" value="1"/>
</dbReference>
<dbReference type="CAZy" id="GH20">
    <property type="family name" value="Glycoside Hydrolase Family 20"/>
</dbReference>
<evidence type="ECO:0000259" key="5">
    <source>
        <dbReference type="Pfam" id="PF00728"/>
    </source>
</evidence>
<protein>
    <submittedName>
        <fullName evidence="7">Glycoside hydrolase, family 20, catalytic core</fullName>
    </submittedName>
</protein>
<accession>D3QAG1</accession>
<dbReference type="GO" id="GO:0016020">
    <property type="term" value="C:membrane"/>
    <property type="evidence" value="ECO:0007669"/>
    <property type="project" value="TreeGrafter"/>
</dbReference>
<dbReference type="PANTHER" id="PTHR22600">
    <property type="entry name" value="BETA-HEXOSAMINIDASE"/>
    <property type="match status" value="1"/>
</dbReference>
<dbReference type="GO" id="GO:0030203">
    <property type="term" value="P:glycosaminoglycan metabolic process"/>
    <property type="evidence" value="ECO:0007669"/>
    <property type="project" value="TreeGrafter"/>
</dbReference>
<proteinExistence type="inferred from homology"/>
<feature type="domain" description="Beta-hexosaminidase bacterial type N-terminal" evidence="6">
    <location>
        <begin position="28"/>
        <end position="87"/>
    </location>
</feature>
<dbReference type="InterPro" id="IPR015882">
    <property type="entry name" value="HEX_bac_N"/>
</dbReference>
<dbReference type="Proteomes" id="UP000000844">
    <property type="component" value="Chromosome"/>
</dbReference>
<keyword evidence="8" id="KW-1185">Reference proteome</keyword>
<dbReference type="GO" id="GO:0004563">
    <property type="term" value="F:beta-N-acetylhexosaminidase activity"/>
    <property type="evidence" value="ECO:0007669"/>
    <property type="project" value="InterPro"/>
</dbReference>
<evidence type="ECO:0000256" key="2">
    <source>
        <dbReference type="ARBA" id="ARBA00022729"/>
    </source>
</evidence>
<evidence type="ECO:0000313" key="8">
    <source>
        <dbReference type="Proteomes" id="UP000000844"/>
    </source>
</evidence>
<comment type="similarity">
    <text evidence="1">Belongs to the glycosyl hydrolase 20 family.</text>
</comment>
<dbReference type="Pfam" id="PF00728">
    <property type="entry name" value="Glyco_hydro_20"/>
    <property type="match status" value="1"/>
</dbReference>
<feature type="domain" description="Glycoside hydrolase family 20 catalytic" evidence="5">
    <location>
        <begin position="90"/>
        <end position="309"/>
    </location>
</feature>
<keyword evidence="3 7" id="KW-0378">Hydrolase</keyword>
<sequence length="591" mass="65002">MIAPTELVLLPRPRHLDVTGDGPPTTTEAVEHQATDLEPQGFELHISDTTINLRYRDDAGLRYGRATLAQLRAQFPDRLPALSIKDWPDFATRGYMLDVSRGRVPTRDTLERIVGLLELLRVNHFQLYTEHTFAYTAHETVWRDASPMTPDDIRWLDERCTEAGIELAANQNCFGHFEHWLKHDAYRDRAELAEGFELMGRHRPATTLAPTQDNADFALDLVRELVPNFSSRRVNIGCDETWELGRGVSKAAADAKGKGRVYLEHLHRLVNPLIADGLDVQFWGDIIANHPELATELPQGATAVAWWYEAPWDPEEQERLLWEVGDRFLDAGVDLSKKLGGFAGEAAPFLESSYPLWVAPGTGTWRSLLGRLRTAYGNMLDTVNVGLSGGVEGVLITDWGDGGHPQPPSVTFPPLAYGAALSWCRDANHDLNVPAVLDHFVFPGTNIGAALEALGHLNDRTGQIAFNSSPLQLALEPNAHHVGVGDPDPKALAGVVDDIDALIATVNSGSGAFGDHEIVQNELTAAARQARHGAWRLLRQAGAPAPDTAAMRADLAETTELHRRAWLSRARPGGMETWMTTLTALAKTYDS</sequence>
<dbReference type="PRINTS" id="PR00738">
    <property type="entry name" value="GLHYDRLASE20"/>
</dbReference>
<dbReference type="HOGENOM" id="CLU_020160_1_0_11"/>
<dbReference type="InterPro" id="IPR029018">
    <property type="entry name" value="Hex-like_dom2"/>
</dbReference>
<keyword evidence="2" id="KW-0732">Signal</keyword>
<evidence type="ECO:0000313" key="7">
    <source>
        <dbReference type="EMBL" id="ADD42744.1"/>
    </source>
</evidence>
<dbReference type="Gene3D" id="3.30.379.10">
    <property type="entry name" value="Chitobiase/beta-hexosaminidase domain 2-like"/>
    <property type="match status" value="1"/>
</dbReference>
<name>D3QAG1_STANL</name>
<gene>
    <name evidence="7" type="ordered locus">Snas_3073</name>
</gene>
<evidence type="ECO:0000259" key="6">
    <source>
        <dbReference type="Pfam" id="PF02838"/>
    </source>
</evidence>
<dbReference type="SUPFAM" id="SSF51445">
    <property type="entry name" value="(Trans)glycosidases"/>
    <property type="match status" value="1"/>
</dbReference>
<dbReference type="InterPro" id="IPR017853">
    <property type="entry name" value="GH"/>
</dbReference>
<keyword evidence="4" id="KW-0326">Glycosidase</keyword>
<reference evidence="7 8" key="1">
    <citation type="journal article" date="2009" name="Stand. Genomic Sci.">
        <title>Complete genome sequence of Stackebrandtia nassauensis type strain (LLR-40K-21).</title>
        <authorList>
            <person name="Munk C."/>
            <person name="Lapidus A."/>
            <person name="Copeland A."/>
            <person name="Jando M."/>
            <person name="Mayilraj S."/>
            <person name="Glavina Del Rio T."/>
            <person name="Nolan M."/>
            <person name="Chen F."/>
            <person name="Lucas S."/>
            <person name="Tice H."/>
            <person name="Cheng J.F."/>
            <person name="Han C."/>
            <person name="Detter J.C."/>
            <person name="Bruce D."/>
            <person name="Goodwin L."/>
            <person name="Chain P."/>
            <person name="Pitluck S."/>
            <person name="Goker M."/>
            <person name="Ovchinikova G."/>
            <person name="Pati A."/>
            <person name="Ivanova N."/>
            <person name="Mavromatis K."/>
            <person name="Chen A."/>
            <person name="Palaniappan K."/>
            <person name="Land M."/>
            <person name="Hauser L."/>
            <person name="Chang Y.J."/>
            <person name="Jeffries C.D."/>
            <person name="Bristow J."/>
            <person name="Eisen J.A."/>
            <person name="Markowitz V."/>
            <person name="Hugenholtz P."/>
            <person name="Kyrpides N.C."/>
            <person name="Klenk H.P."/>
        </authorList>
    </citation>
    <scope>NUCLEOTIDE SEQUENCE [LARGE SCALE GENOMIC DNA]</scope>
    <source>
        <strain evidence="8">DSM 44728 / CIP 108903 / NRRL B-16338 / NBRC 102104 / LLR-40K-21</strain>
    </source>
</reference>
<dbReference type="RefSeq" id="WP_013018315.1">
    <property type="nucleotide sequence ID" value="NC_013947.1"/>
</dbReference>
<organism evidence="7 8">
    <name type="scientific">Stackebrandtia nassauensis (strain DSM 44728 / CIP 108903 / NRRL B-16338 / NBRC 102104 / LLR-40K-21)</name>
    <dbReference type="NCBI Taxonomy" id="446470"/>
    <lineage>
        <taxon>Bacteria</taxon>
        <taxon>Bacillati</taxon>
        <taxon>Actinomycetota</taxon>
        <taxon>Actinomycetes</taxon>
        <taxon>Glycomycetales</taxon>
        <taxon>Glycomycetaceae</taxon>
        <taxon>Stackebrandtia</taxon>
    </lineage>
</organism>